<protein>
    <submittedName>
        <fullName evidence="1">Uncharacterized protein</fullName>
    </submittedName>
</protein>
<evidence type="ECO:0000313" key="2">
    <source>
        <dbReference type="Proteomes" id="UP000680365"/>
    </source>
</evidence>
<keyword evidence="2" id="KW-1185">Reference proteome</keyword>
<dbReference type="EMBL" id="JAEDAM010000021">
    <property type="protein sequence ID" value="MBS8121903.1"/>
    <property type="molecule type" value="Genomic_DNA"/>
</dbReference>
<evidence type="ECO:0000313" key="1">
    <source>
        <dbReference type="EMBL" id="MBS8121903.1"/>
    </source>
</evidence>
<organism evidence="1 2">
    <name type="scientific">Candidatus Vampirococcus lugosii</name>
    <dbReference type="NCBI Taxonomy" id="2789015"/>
    <lineage>
        <taxon>Bacteria</taxon>
        <taxon>Candidatus Absconditibacteriota</taxon>
        <taxon>Vampirococcus</taxon>
    </lineage>
</organism>
<dbReference type="RefSeq" id="WP_213348848.1">
    <property type="nucleotide sequence ID" value="NZ_JAEDAM010000021.1"/>
</dbReference>
<proteinExistence type="predicted"/>
<dbReference type="Proteomes" id="UP000680365">
    <property type="component" value="Unassembled WGS sequence"/>
</dbReference>
<comment type="caution">
    <text evidence="1">The sequence shown here is derived from an EMBL/GenBank/DDBJ whole genome shotgun (WGS) entry which is preliminary data.</text>
</comment>
<gene>
    <name evidence="1" type="ORF">VAMP_36n2</name>
</gene>
<sequence>MSEENKIYIIIGKESPTNKILSKLLKEHIKETEGIKDKNILPALENSLTEKTSLKKFIKDILEITNNKKIEFISLSFRNTKDEDISYINSLQKEFSIKSFEEYLLS</sequence>
<reference evidence="1 2" key="1">
    <citation type="journal article" date="2021" name="Nat. Commun.">
        <title>Reductive evolution and unique predatory mode in the CPR bacterium Vampirococcus lugosii.</title>
        <authorList>
            <person name="Moreira D."/>
            <person name="Zivanovic Y."/>
            <person name="Lopez-Archilla A.I."/>
            <person name="Iniesto M."/>
            <person name="Lopez-Garcia P."/>
        </authorList>
    </citation>
    <scope>NUCLEOTIDE SEQUENCE [LARGE SCALE GENOMIC DNA]</scope>
    <source>
        <strain evidence="1">Chiprana</strain>
    </source>
</reference>
<accession>A0ABS5QL08</accession>
<name>A0ABS5QL08_9BACT</name>